<dbReference type="FunFam" id="3.80.10.10:FF:000400">
    <property type="entry name" value="Nuclear pore complex protein NUP107"/>
    <property type="match status" value="1"/>
</dbReference>
<evidence type="ECO:0000256" key="2">
    <source>
        <dbReference type="ARBA" id="ARBA00022614"/>
    </source>
</evidence>
<keyword evidence="8" id="KW-1185">Reference proteome</keyword>
<evidence type="ECO:0000256" key="5">
    <source>
        <dbReference type="ARBA" id="ARBA00023136"/>
    </source>
</evidence>
<evidence type="ECO:0000256" key="4">
    <source>
        <dbReference type="ARBA" id="ARBA00022737"/>
    </source>
</evidence>
<proteinExistence type="predicted"/>
<keyword evidence="4" id="KW-0677">Repeat</keyword>
<dbReference type="Pfam" id="PF08263">
    <property type="entry name" value="LRRNT_2"/>
    <property type="match status" value="1"/>
</dbReference>
<dbReference type="AlphaFoldDB" id="A0A835IL53"/>
<dbReference type="Proteomes" id="UP000631114">
    <property type="component" value="Unassembled WGS sequence"/>
</dbReference>
<dbReference type="PRINTS" id="PR00019">
    <property type="entry name" value="LEURICHRPT"/>
</dbReference>
<evidence type="ECO:0000256" key="3">
    <source>
        <dbReference type="ARBA" id="ARBA00022729"/>
    </source>
</evidence>
<dbReference type="OrthoDB" id="676979at2759"/>
<dbReference type="Pfam" id="PF13855">
    <property type="entry name" value="LRR_8"/>
    <property type="match status" value="2"/>
</dbReference>
<dbReference type="InterPro" id="IPR053213">
    <property type="entry name" value="RLP29"/>
</dbReference>
<evidence type="ECO:0000313" key="7">
    <source>
        <dbReference type="EMBL" id="KAF9618272.1"/>
    </source>
</evidence>
<dbReference type="InterPro" id="IPR001611">
    <property type="entry name" value="Leu-rich_rpt"/>
</dbReference>
<dbReference type="GO" id="GO:0016020">
    <property type="term" value="C:membrane"/>
    <property type="evidence" value="ECO:0007669"/>
    <property type="project" value="UniProtKB-SubCell"/>
</dbReference>
<dbReference type="SUPFAM" id="SSF52058">
    <property type="entry name" value="L domain-like"/>
    <property type="match status" value="1"/>
</dbReference>
<name>A0A835IL53_9MAGN</name>
<gene>
    <name evidence="7" type="ORF">IFM89_000907</name>
</gene>
<organism evidence="7 8">
    <name type="scientific">Coptis chinensis</name>
    <dbReference type="NCBI Taxonomy" id="261450"/>
    <lineage>
        <taxon>Eukaryota</taxon>
        <taxon>Viridiplantae</taxon>
        <taxon>Streptophyta</taxon>
        <taxon>Embryophyta</taxon>
        <taxon>Tracheophyta</taxon>
        <taxon>Spermatophyta</taxon>
        <taxon>Magnoliopsida</taxon>
        <taxon>Ranunculales</taxon>
        <taxon>Ranunculaceae</taxon>
        <taxon>Coptidoideae</taxon>
        <taxon>Coptis</taxon>
    </lineage>
</organism>
<dbReference type="PANTHER" id="PTHR48009">
    <property type="entry name" value="LEUCINE-RICH REPEAT (LRR) FAMILY PROTEIN"/>
    <property type="match status" value="1"/>
</dbReference>
<keyword evidence="5" id="KW-0472">Membrane</keyword>
<keyword evidence="2" id="KW-0433">Leucine-rich repeat</keyword>
<protein>
    <recommendedName>
        <fullName evidence="6">Leucine-rich repeat-containing N-terminal plant-type domain-containing protein</fullName>
    </recommendedName>
</protein>
<comment type="subcellular location">
    <subcellularLocation>
        <location evidence="1">Membrane</location>
    </subcellularLocation>
</comment>
<comment type="caution">
    <text evidence="7">The sequence shown here is derived from an EMBL/GenBank/DDBJ whole genome shotgun (WGS) entry which is preliminary data.</text>
</comment>
<evidence type="ECO:0000313" key="8">
    <source>
        <dbReference type="Proteomes" id="UP000631114"/>
    </source>
</evidence>
<evidence type="ECO:0000256" key="1">
    <source>
        <dbReference type="ARBA" id="ARBA00004370"/>
    </source>
</evidence>
<feature type="domain" description="Leucine-rich repeat-containing N-terminal plant-type" evidence="6">
    <location>
        <begin position="27"/>
        <end position="67"/>
    </location>
</feature>
<keyword evidence="3" id="KW-0732">Signal</keyword>
<dbReference type="PANTHER" id="PTHR48009:SF4">
    <property type="entry name" value="LEUCINE-RICH REPEAT (LRR) FAMILY PROTEIN"/>
    <property type="match status" value="1"/>
</dbReference>
<dbReference type="EMBL" id="JADFTS010000002">
    <property type="protein sequence ID" value="KAF9618272.1"/>
    <property type="molecule type" value="Genomic_DNA"/>
</dbReference>
<accession>A0A835IL53</accession>
<dbReference type="Gene3D" id="3.80.10.10">
    <property type="entry name" value="Ribonuclease Inhibitor"/>
    <property type="match status" value="3"/>
</dbReference>
<dbReference type="InterPro" id="IPR013210">
    <property type="entry name" value="LRR_N_plant-typ"/>
</dbReference>
<sequence length="408" mass="45143">MKMSLISALYFFIFFNILFTSFSILDPTDFLALQAIRKSLTDMPGSKFFTSWDFTSDPCSFTGVNCDSNSNRVIALNLGDSTAGSPGLEGRLHPSLGKLSSLTELTLVPGRVMGALPLTISNLHHLKFLAISNNFISGPIPKSFSNLKMIQTLDLSYNQLTGSIPGPFNKLSSLNNLILCHNHLTGSIPSFFSSKTLLRIDLKHNNLSGSLLHSSSLPSSLQYLSLSSNQFSGPVNRVLMQLNRLNYLDLSQNRFTGPIPDSVFSYPLVNLQLQRNFFSGPVRPLNRVGIKTVDLSYNRLTGQISSMLSSVQNLYLNNNRFIGQVPGSFVERLLDEGIEVLYLQHNYLTGIEINPTAEIPMSSTLCLQYNCMVPPMQAPCPLRAGKQRTRPAEQCIKWKHKNGGNGQN</sequence>
<dbReference type="Pfam" id="PF00560">
    <property type="entry name" value="LRR_1"/>
    <property type="match status" value="2"/>
</dbReference>
<evidence type="ECO:0000259" key="6">
    <source>
        <dbReference type="Pfam" id="PF08263"/>
    </source>
</evidence>
<dbReference type="InterPro" id="IPR032675">
    <property type="entry name" value="LRR_dom_sf"/>
</dbReference>
<reference evidence="7 8" key="1">
    <citation type="submission" date="2020-10" db="EMBL/GenBank/DDBJ databases">
        <title>The Coptis chinensis genome and diversification of protoberbering-type alkaloids.</title>
        <authorList>
            <person name="Wang B."/>
            <person name="Shu S."/>
            <person name="Song C."/>
            <person name="Liu Y."/>
        </authorList>
    </citation>
    <scope>NUCLEOTIDE SEQUENCE [LARGE SCALE GENOMIC DNA]</scope>
    <source>
        <strain evidence="7">HL-2020</strain>
        <tissue evidence="7">Leaf</tissue>
    </source>
</reference>